<dbReference type="RefSeq" id="WP_319944518.1">
    <property type="nucleotide sequence ID" value="NZ_WEGK01000002.1"/>
</dbReference>
<evidence type="ECO:0000256" key="5">
    <source>
        <dbReference type="ARBA" id="ARBA00049880"/>
    </source>
</evidence>
<sequence length="168" mass="18043">MTLFSTALTAQHDLSQFDCGKPVLDEWLRTKALAADRGMTSRTYVWIFDADPTVKAFYTIAPTMVDRAEDGISNKLAAGLRSVPGFLLAKFALDKSLHGQGFGADLLHDAITKIMGAALVSGGRLIVVDAIDDGAASFYEKHGFTPVLNTPHRLVLKMSTALKAFGIG</sequence>
<dbReference type="GO" id="GO:0016747">
    <property type="term" value="F:acyltransferase activity, transferring groups other than amino-acyl groups"/>
    <property type="evidence" value="ECO:0007669"/>
    <property type="project" value="InterPro"/>
</dbReference>
<dbReference type="InterPro" id="IPR016181">
    <property type="entry name" value="Acyl_CoA_acyltransferase"/>
</dbReference>
<dbReference type="PANTHER" id="PTHR36449">
    <property type="entry name" value="ACETYLTRANSFERASE-RELATED"/>
    <property type="match status" value="1"/>
</dbReference>
<accession>A0A7K0CXA4</accession>
<dbReference type="Pfam" id="PF13508">
    <property type="entry name" value="Acetyltransf_7"/>
    <property type="match status" value="1"/>
</dbReference>
<evidence type="ECO:0000256" key="2">
    <source>
        <dbReference type="ARBA" id="ARBA00022649"/>
    </source>
</evidence>
<comment type="catalytic activity">
    <reaction evidence="5">
        <text>glycyl-tRNA(Gly) + acetyl-CoA = N-acetylglycyl-tRNA(Gly) + CoA + H(+)</text>
        <dbReference type="Rhea" id="RHEA:81867"/>
        <dbReference type="Rhea" id="RHEA-COMP:9683"/>
        <dbReference type="Rhea" id="RHEA-COMP:19766"/>
        <dbReference type="ChEBI" id="CHEBI:15378"/>
        <dbReference type="ChEBI" id="CHEBI:57287"/>
        <dbReference type="ChEBI" id="CHEBI:57288"/>
        <dbReference type="ChEBI" id="CHEBI:78522"/>
        <dbReference type="ChEBI" id="CHEBI:232036"/>
    </reaction>
</comment>
<evidence type="ECO:0000313" key="8">
    <source>
        <dbReference type="Proteomes" id="UP000438448"/>
    </source>
</evidence>
<keyword evidence="3" id="KW-0808">Transferase</keyword>
<evidence type="ECO:0000259" key="6">
    <source>
        <dbReference type="Pfam" id="PF13508"/>
    </source>
</evidence>
<evidence type="ECO:0000256" key="4">
    <source>
        <dbReference type="ARBA" id="ARBA00023315"/>
    </source>
</evidence>
<dbReference type="Gene3D" id="3.40.630.30">
    <property type="match status" value="1"/>
</dbReference>
<dbReference type="EMBL" id="WEGK01000002">
    <property type="protein sequence ID" value="MQY18135.1"/>
    <property type="molecule type" value="Genomic_DNA"/>
</dbReference>
<keyword evidence="2" id="KW-1277">Toxin-antitoxin system</keyword>
<evidence type="ECO:0000313" key="7">
    <source>
        <dbReference type="EMBL" id="MQY18135.1"/>
    </source>
</evidence>
<keyword evidence="4" id="KW-0012">Acyltransferase</keyword>
<keyword evidence="8" id="KW-1185">Reference proteome</keyword>
<keyword evidence="1" id="KW-0678">Repressor</keyword>
<dbReference type="AlphaFoldDB" id="A0A7K0CXA4"/>
<evidence type="ECO:0000256" key="1">
    <source>
        <dbReference type="ARBA" id="ARBA00022491"/>
    </source>
</evidence>
<reference evidence="7 8" key="1">
    <citation type="submission" date="2019-10" db="EMBL/GenBank/DDBJ databases">
        <title>Nocardia macrotermitis sp. nov. and Nocardia aurantia sp. nov., isolated from the gut of fungus growing-termite Macrotermes natalensis.</title>
        <authorList>
            <person name="Benndorf R."/>
            <person name="Schwitalla J."/>
            <person name="Martin K."/>
            <person name="De Beer W."/>
            <person name="Kaster A.-K."/>
            <person name="Vollmers J."/>
            <person name="Poulsen M."/>
            <person name="Beemelmanns C."/>
        </authorList>
    </citation>
    <scope>NUCLEOTIDE SEQUENCE [LARGE SCALE GENOMIC DNA]</scope>
    <source>
        <strain evidence="7 8">RB20</strain>
    </source>
</reference>
<name>A0A7K0CXA4_9NOCA</name>
<proteinExistence type="predicted"/>
<dbReference type="PANTHER" id="PTHR36449:SF1">
    <property type="entry name" value="ACETYLTRANSFERASE"/>
    <property type="match status" value="1"/>
</dbReference>
<dbReference type="Proteomes" id="UP000438448">
    <property type="component" value="Unassembled WGS sequence"/>
</dbReference>
<dbReference type="InterPro" id="IPR000182">
    <property type="entry name" value="GNAT_dom"/>
</dbReference>
<evidence type="ECO:0000256" key="3">
    <source>
        <dbReference type="ARBA" id="ARBA00022679"/>
    </source>
</evidence>
<gene>
    <name evidence="7" type="ORF">NRB20_12040</name>
</gene>
<feature type="domain" description="N-acetyltransferase" evidence="6">
    <location>
        <begin position="89"/>
        <end position="145"/>
    </location>
</feature>
<dbReference type="SUPFAM" id="SSF55729">
    <property type="entry name" value="Acyl-CoA N-acyltransferases (Nat)"/>
    <property type="match status" value="1"/>
</dbReference>
<organism evidence="7 8">
    <name type="scientific">Nocardia macrotermitis</name>
    <dbReference type="NCBI Taxonomy" id="2585198"/>
    <lineage>
        <taxon>Bacteria</taxon>
        <taxon>Bacillati</taxon>
        <taxon>Actinomycetota</taxon>
        <taxon>Actinomycetes</taxon>
        <taxon>Mycobacteriales</taxon>
        <taxon>Nocardiaceae</taxon>
        <taxon>Nocardia</taxon>
    </lineage>
</organism>
<comment type="caution">
    <text evidence="7">The sequence shown here is derived from an EMBL/GenBank/DDBJ whole genome shotgun (WGS) entry which is preliminary data.</text>
</comment>
<protein>
    <recommendedName>
        <fullName evidence="6">N-acetyltransferase domain-containing protein</fullName>
    </recommendedName>
</protein>